<dbReference type="SUPFAM" id="SSF52540">
    <property type="entry name" value="P-loop containing nucleoside triphosphate hydrolases"/>
    <property type="match status" value="1"/>
</dbReference>
<keyword evidence="2" id="KW-1185">Reference proteome</keyword>
<organism evidence="1 2">
    <name type="scientific">Pendulispora rubella</name>
    <dbReference type="NCBI Taxonomy" id="2741070"/>
    <lineage>
        <taxon>Bacteria</taxon>
        <taxon>Pseudomonadati</taxon>
        <taxon>Myxococcota</taxon>
        <taxon>Myxococcia</taxon>
        <taxon>Myxococcales</taxon>
        <taxon>Sorangiineae</taxon>
        <taxon>Pendulisporaceae</taxon>
        <taxon>Pendulispora</taxon>
    </lineage>
</organism>
<name>A0ABZ2L9U0_9BACT</name>
<dbReference type="RefSeq" id="WP_394835631.1">
    <property type="nucleotide sequence ID" value="NZ_CP089929.1"/>
</dbReference>
<keyword evidence="1" id="KW-0547">Nucleotide-binding</keyword>
<dbReference type="Proteomes" id="UP001374803">
    <property type="component" value="Chromosome"/>
</dbReference>
<dbReference type="GO" id="GO:0005524">
    <property type="term" value="F:ATP binding"/>
    <property type="evidence" value="ECO:0007669"/>
    <property type="project" value="UniProtKB-KW"/>
</dbReference>
<dbReference type="InterPro" id="IPR027417">
    <property type="entry name" value="P-loop_NTPase"/>
</dbReference>
<evidence type="ECO:0000313" key="2">
    <source>
        <dbReference type="Proteomes" id="UP001374803"/>
    </source>
</evidence>
<dbReference type="EMBL" id="CP089983">
    <property type="protein sequence ID" value="WXB05981.1"/>
    <property type="molecule type" value="Genomic_DNA"/>
</dbReference>
<evidence type="ECO:0000313" key="1">
    <source>
        <dbReference type="EMBL" id="WXB05981.1"/>
    </source>
</evidence>
<proteinExistence type="predicted"/>
<gene>
    <name evidence="1" type="ORF">LVJ94_01715</name>
</gene>
<reference evidence="1" key="1">
    <citation type="submission" date="2021-12" db="EMBL/GenBank/DDBJ databases">
        <title>Discovery of the Pendulisporaceae a myxobacterial family with distinct sporulation behavior and unique specialized metabolism.</title>
        <authorList>
            <person name="Garcia R."/>
            <person name="Popoff A."/>
            <person name="Bader C.D."/>
            <person name="Loehr J."/>
            <person name="Walesch S."/>
            <person name="Walt C."/>
            <person name="Boldt J."/>
            <person name="Bunk B."/>
            <person name="Haeckl F.J.F.P.J."/>
            <person name="Gunesch A.P."/>
            <person name="Birkelbach J."/>
            <person name="Nuebel U."/>
            <person name="Pietschmann T."/>
            <person name="Bach T."/>
            <person name="Mueller R."/>
        </authorList>
    </citation>
    <scope>NUCLEOTIDE SEQUENCE</scope>
    <source>
        <strain evidence="1">MSr11367</strain>
    </source>
</reference>
<dbReference type="Gene3D" id="3.40.50.300">
    <property type="entry name" value="P-loop containing nucleotide triphosphate hydrolases"/>
    <property type="match status" value="1"/>
</dbReference>
<sequence>MTVDIHRGSEVSRLVKALEEAPSNLSIVAVSGPGGVGKTYLLSHVLEMVEPSRLGYLTLQTNAENPEVREDFFGILEKLFPRSLPPPANPNKDYFPHLRDVAARHRRLVGKVMSEIQKQGATESVQRVAKALLNTGRALNAVVPPSKVILNVSGVRDAQLEEAFEGAGKLLRGLSQMGESTALWGPLRDLTGATRANRLKRDLYSLAASELRADLVAALRGYERRDLARFMHAPIPGLSSLLIVIDDYEALQGALGDFLTGALVHELAESRLRTVLVILGRDDLQSTHPGWGQHCRRYLRDQIRLAPLDKEGAGAILSAAGIPESRWSDLYESTQGYPFLLNLAIEEKLEPGSDSVTFLQRFIERTTRWMSEEQREWFFRICYLDRVDEDSLCSLFPADKVPSIQSWFEKESSIRDPFAEYFRVRPMVREKVLRYLAVRSPSRHRELLTLANDLR</sequence>
<protein>
    <submittedName>
        <fullName evidence="1">ATP-binding protein</fullName>
    </submittedName>
</protein>
<keyword evidence="1" id="KW-0067">ATP-binding</keyword>
<accession>A0ABZ2L9U0</accession>